<sequence>MSTHTTTLTESIIYVTETVTSGTTTIPTPNGFTPILSETTSVSLEVDAVGGAVINAQHATTSYPASVICSTTTSITITKTATTGHAATTITSTTTVNVAAATFYAACDSNNIVDQGSGVGSGHAIEFTTVGNGNYTSTIVANSSAYDCCVSCQTTYPCAFSILFTNYGDENPLECALEFEVDGTCDGGISVGPAEYYYDPGDPSSEPGQVLIVSNGACGQIVYGGGFDNGPG</sequence>
<dbReference type="OrthoDB" id="5334651at2759"/>
<dbReference type="EMBL" id="CAJPDT010000152">
    <property type="protein sequence ID" value="CAF9941610.1"/>
    <property type="molecule type" value="Genomic_DNA"/>
</dbReference>
<keyword evidence="2" id="KW-1185">Reference proteome</keyword>
<dbReference type="Proteomes" id="UP000664534">
    <property type="component" value="Unassembled WGS sequence"/>
</dbReference>
<comment type="caution">
    <text evidence="1">The sequence shown here is derived from an EMBL/GenBank/DDBJ whole genome shotgun (WGS) entry which is preliminary data.</text>
</comment>
<evidence type="ECO:0000313" key="2">
    <source>
        <dbReference type="Proteomes" id="UP000664534"/>
    </source>
</evidence>
<accession>A0A8H3J6M6</accession>
<protein>
    <submittedName>
        <fullName evidence="1">Uncharacterized protein</fullName>
    </submittedName>
</protein>
<gene>
    <name evidence="1" type="ORF">IMSHALPRED_002812</name>
</gene>
<organism evidence="1 2">
    <name type="scientific">Imshaugia aleurites</name>
    <dbReference type="NCBI Taxonomy" id="172621"/>
    <lineage>
        <taxon>Eukaryota</taxon>
        <taxon>Fungi</taxon>
        <taxon>Dikarya</taxon>
        <taxon>Ascomycota</taxon>
        <taxon>Pezizomycotina</taxon>
        <taxon>Lecanoromycetes</taxon>
        <taxon>OSLEUM clade</taxon>
        <taxon>Lecanoromycetidae</taxon>
        <taxon>Lecanorales</taxon>
        <taxon>Lecanorineae</taxon>
        <taxon>Parmeliaceae</taxon>
        <taxon>Imshaugia</taxon>
    </lineage>
</organism>
<dbReference type="AlphaFoldDB" id="A0A8H3J6M6"/>
<reference evidence="1" key="1">
    <citation type="submission" date="2021-03" db="EMBL/GenBank/DDBJ databases">
        <authorList>
            <person name="Tagirdzhanova G."/>
        </authorList>
    </citation>
    <scope>NUCLEOTIDE SEQUENCE</scope>
</reference>
<proteinExistence type="predicted"/>
<name>A0A8H3J6M6_9LECA</name>
<evidence type="ECO:0000313" key="1">
    <source>
        <dbReference type="EMBL" id="CAF9941610.1"/>
    </source>
</evidence>